<evidence type="ECO:0000313" key="1">
    <source>
        <dbReference type="EMBL" id="MBO3272046.1"/>
    </source>
</evidence>
<proteinExistence type="predicted"/>
<sequence>MKPFPRSCAYRLCLNLLLPVHQKHRFCSTHCRQEAASFHRRYRVCKECGDVASYWRYTGAYCPTCKPLRQARLAAARALRPSLPPITCAWVFCQVSFIPNARNQKYCCTKHCAYANESSGASAVASAYYSVPCAGGCGQWASPYHPTCYSCLQGQRHGRINPYAKAPAPELSPVPQLRPVSVPARPWLLPVLGVATGLLLTVGRRPRTSLTSHFPSISMASIIRQTLLAGATFAVGYWLGRSSRPVVPETNLSAPGFLELGLAELPVLATDLPNHSISISALKYHLDLAAEGELDELCLTTLLPSLSNTDLLADFFSTTGSSSLAAQALQEPLLGE</sequence>
<organism evidence="1 2">
    <name type="scientific">Hymenobacter defluvii</name>
    <dbReference type="NCBI Taxonomy" id="2054411"/>
    <lineage>
        <taxon>Bacteria</taxon>
        <taxon>Pseudomonadati</taxon>
        <taxon>Bacteroidota</taxon>
        <taxon>Cytophagia</taxon>
        <taxon>Cytophagales</taxon>
        <taxon>Hymenobacteraceae</taxon>
        <taxon>Hymenobacter</taxon>
    </lineage>
</organism>
<reference evidence="1 2" key="1">
    <citation type="submission" date="2021-03" db="EMBL/GenBank/DDBJ databases">
        <authorList>
            <person name="Kim M.K."/>
        </authorList>
    </citation>
    <scope>NUCLEOTIDE SEQUENCE [LARGE SCALE GENOMIC DNA]</scope>
    <source>
        <strain evidence="1 2">BT507</strain>
    </source>
</reference>
<dbReference type="RefSeq" id="WP_208308323.1">
    <property type="nucleotide sequence ID" value="NZ_JAGETX010000009.1"/>
</dbReference>
<dbReference type="Proteomes" id="UP000670527">
    <property type="component" value="Unassembled WGS sequence"/>
</dbReference>
<evidence type="ECO:0000313" key="2">
    <source>
        <dbReference type="Proteomes" id="UP000670527"/>
    </source>
</evidence>
<protein>
    <recommendedName>
        <fullName evidence="3">Zinc ribbon domain-containing protein</fullName>
    </recommendedName>
</protein>
<evidence type="ECO:0008006" key="3">
    <source>
        <dbReference type="Google" id="ProtNLM"/>
    </source>
</evidence>
<comment type="caution">
    <text evidence="1">The sequence shown here is derived from an EMBL/GenBank/DDBJ whole genome shotgun (WGS) entry which is preliminary data.</text>
</comment>
<dbReference type="EMBL" id="JAGETX010000009">
    <property type="protein sequence ID" value="MBO3272046.1"/>
    <property type="molecule type" value="Genomic_DNA"/>
</dbReference>
<gene>
    <name evidence="1" type="ORF">J4D97_15405</name>
</gene>
<accession>A0ABS3TEG4</accession>
<keyword evidence="2" id="KW-1185">Reference proteome</keyword>
<name>A0ABS3TEG4_9BACT</name>